<proteinExistence type="predicted"/>
<protein>
    <submittedName>
        <fullName evidence="1">Uncharacterized protein</fullName>
    </submittedName>
</protein>
<sequence>MLASDSPSSPPLSFVPHAPKETSPGPEEDSVSGNNVAESERLHRRLAARHLSMIAIGGALGTGLLIGTGTALERGGPGAVLITYSLVGFVVYLMMCALGEMAAWLPIPSGFQGHAARFVDPAMGFALGYTYWFKYIILSPNQVTAAALVIQYWVPPEKINPGVFIAIFLVAIVAINYFGVRLFGEFEFWLSSFKIVVVVGLLLLLVILTLGGGPDHDRKGFRYWSNPGAFRAYIKDGDAGRFLSIVSCLTTSTFAFLGTELVGVTVGEAENPRRNIPKAIKLTFFRIVFFYVFGVLLLGMNIPYNSAALHKANAIATNASASPFIVAIQSTGIKTLPAILNGCLLLFVFSAANSDLYIASRTIYGLAVEGSAFRILARTDSRGVPVYSLGLSVTIFKYFVNLVTVFGIMTWISIFIAHLRFRRARRAQGIADSSLVYVAAFGDYGSWFGLGVCIFIAIFKNFSVFINSSVAGGSYGSFDYKTFITGYLGIPLYFAMYIGHKIVFGHQPVSALDADLYSGKQAIDDEEAEFLAKGKAERGNSPRRAAAIPAAMISQLHNKRIAILASSVLFVILLILTWRSLNLETLLPAPLLHGSHSSLFSSAPTRHHQVTCPASFGDVGKQKLVPVIRGRNATNNPELTIHGPTLDVPKVVVLLFYGRRSTVSLLDCYLKRNLVSNGGLIDEVIWLSRTDDQEDLDLLERLLESEPLYTKRVVDRSDPNVGFATAYNNLDDKTLYIKIDDDVVFIDDNAILSLICTKLTHPEYYIVSANVVNQPMISWLHLNLGAVLPYLPDMKNPYPKLKPGEHVDWRASKLPTWKGSLKDVNILEWNSPEEKKHRWLPIRGRKDHVLDDTPIVNTEYEAFGKGLQHWQIAAQQHYSFFENLENNELHKYMYNTWDFGLKRVGIQFMAIMGSDINRAKPIAGDDEQHFSVTMPEKFGRAAVADGRAIVAHYSFGPQSAQMPTTDVLERYRSYAREMICTGPMLWSPDAPPPPPKPAVQVS</sequence>
<organism evidence="1 2">
    <name type="scientific">Zarea fungicola</name>
    <dbReference type="NCBI Taxonomy" id="93591"/>
    <lineage>
        <taxon>Eukaryota</taxon>
        <taxon>Fungi</taxon>
        <taxon>Dikarya</taxon>
        <taxon>Ascomycota</taxon>
        <taxon>Pezizomycotina</taxon>
        <taxon>Sordariomycetes</taxon>
        <taxon>Hypocreomycetidae</taxon>
        <taxon>Hypocreales</taxon>
        <taxon>Cordycipitaceae</taxon>
        <taxon>Zarea</taxon>
    </lineage>
</organism>
<evidence type="ECO:0000313" key="2">
    <source>
        <dbReference type="Proteomes" id="UP001143910"/>
    </source>
</evidence>
<reference evidence="1" key="1">
    <citation type="submission" date="2022-08" db="EMBL/GenBank/DDBJ databases">
        <title>Genome Sequence of Lecanicillium fungicola.</title>
        <authorList>
            <person name="Buettner E."/>
        </authorList>
    </citation>
    <scope>NUCLEOTIDE SEQUENCE</scope>
    <source>
        <strain evidence="1">Babe33</strain>
    </source>
</reference>
<comment type="caution">
    <text evidence="1">The sequence shown here is derived from an EMBL/GenBank/DDBJ whole genome shotgun (WGS) entry which is preliminary data.</text>
</comment>
<dbReference type="EMBL" id="JANJQO010000877">
    <property type="protein sequence ID" value="KAJ2974082.1"/>
    <property type="molecule type" value="Genomic_DNA"/>
</dbReference>
<gene>
    <name evidence="1" type="ORF">NQ176_g6244</name>
</gene>
<accession>A0ACC1N4B7</accession>
<keyword evidence="2" id="KW-1185">Reference proteome</keyword>
<evidence type="ECO:0000313" key="1">
    <source>
        <dbReference type="EMBL" id="KAJ2974082.1"/>
    </source>
</evidence>
<dbReference type="Proteomes" id="UP001143910">
    <property type="component" value="Unassembled WGS sequence"/>
</dbReference>
<name>A0ACC1N4B7_9HYPO</name>